<evidence type="ECO:0000256" key="9">
    <source>
        <dbReference type="ARBA" id="ARBA00022741"/>
    </source>
</evidence>
<keyword evidence="9 13" id="KW-0547">Nucleotide-binding</keyword>
<dbReference type="InterPro" id="IPR050156">
    <property type="entry name" value="TC-AMP_synthase_SUA5"/>
</dbReference>
<dbReference type="OrthoDB" id="9814580at2"/>
<keyword evidence="5 13" id="KW-0963">Cytoplasm</keyword>
<dbReference type="EMBL" id="LKHV01000010">
    <property type="protein sequence ID" value="KRG17934.1"/>
    <property type="molecule type" value="Genomic_DNA"/>
</dbReference>
<dbReference type="PANTHER" id="PTHR17490:SF16">
    <property type="entry name" value="THREONYLCARBAMOYL-AMP SYNTHASE"/>
    <property type="match status" value="1"/>
</dbReference>
<dbReference type="Pfam" id="PF03481">
    <property type="entry name" value="Sua5_C"/>
    <property type="match status" value="1"/>
</dbReference>
<evidence type="ECO:0000256" key="10">
    <source>
        <dbReference type="ARBA" id="ARBA00022840"/>
    </source>
</evidence>
<dbReference type="Gene3D" id="3.40.50.11030">
    <property type="entry name" value="Threonylcarbamoyl-AMP synthase, C-terminal domain"/>
    <property type="match status" value="1"/>
</dbReference>
<evidence type="ECO:0000256" key="1">
    <source>
        <dbReference type="ARBA" id="ARBA00004496"/>
    </source>
</evidence>
<evidence type="ECO:0000313" key="18">
    <source>
        <dbReference type="Proteomes" id="UP000051494"/>
    </source>
</evidence>
<dbReference type="GO" id="GO:0003725">
    <property type="term" value="F:double-stranded RNA binding"/>
    <property type="evidence" value="ECO:0007669"/>
    <property type="project" value="UniProtKB-UniRule"/>
</dbReference>
<evidence type="ECO:0000259" key="15">
    <source>
        <dbReference type="PROSITE" id="PS51163"/>
    </source>
</evidence>
<evidence type="ECO:0000256" key="5">
    <source>
        <dbReference type="ARBA" id="ARBA00022490"/>
    </source>
</evidence>
<dbReference type="Proteomes" id="UP000051494">
    <property type="component" value="Unassembled WGS sequence"/>
</dbReference>
<dbReference type="SUPFAM" id="SSF55821">
    <property type="entry name" value="YrdC/RibB"/>
    <property type="match status" value="1"/>
</dbReference>
<comment type="function">
    <text evidence="13">Required for the formation of a threonylcarbamoyl group on adenosine at position 37 (t(6)A37) in tRNAs that read codons beginning with adenine.</text>
</comment>
<dbReference type="NCBIfam" id="TIGR00057">
    <property type="entry name" value="L-threonylcarbamoyladenylate synthase"/>
    <property type="match status" value="1"/>
</dbReference>
<evidence type="ECO:0000313" key="16">
    <source>
        <dbReference type="EMBL" id="KRG17934.1"/>
    </source>
</evidence>
<dbReference type="GO" id="GO:0005737">
    <property type="term" value="C:cytoplasm"/>
    <property type="evidence" value="ECO:0007669"/>
    <property type="project" value="UniProtKB-SubCell"/>
</dbReference>
<keyword evidence="18" id="KW-1185">Reference proteome</keyword>
<dbReference type="Gene3D" id="3.90.870.10">
    <property type="entry name" value="DHBP synthase"/>
    <property type="match status" value="1"/>
</dbReference>
<keyword evidence="10 13" id="KW-0067">ATP-binding</keyword>
<keyword evidence="8 13" id="KW-0548">Nucleotidyltransferase</keyword>
<dbReference type="PATRIC" id="fig|1590042.3.peg.1923"/>
<reference evidence="16" key="1">
    <citation type="submission" date="2015-09" db="EMBL/GenBank/DDBJ databases">
        <title>Draft Genome Sequences of Two Novel Amoeba-resistant Intranuclear Bacteria, Candidatus Berkiella cookevillensis and Candidatus Berkiella aquae.</title>
        <authorList>
            <person name="Mehari Y.T."/>
            <person name="Arivett B.A."/>
            <person name="Farone A.L."/>
            <person name="Gunderson J.H."/>
            <person name="Farone M.B."/>
        </authorList>
    </citation>
    <scope>NUCLEOTIDE SEQUENCE [LARGE SCALE GENOMIC DNA]</scope>
    <source>
        <strain evidence="16">CC99</strain>
    </source>
</reference>
<evidence type="ECO:0000256" key="7">
    <source>
        <dbReference type="ARBA" id="ARBA00022694"/>
    </source>
</evidence>
<dbReference type="InterPro" id="IPR005145">
    <property type="entry name" value="Sua5_C"/>
</dbReference>
<dbReference type="RefSeq" id="WP_077065456.1">
    <property type="nucleotide sequence ID" value="NZ_LKHV02000001.1"/>
</dbReference>
<comment type="caution">
    <text evidence="16">The sequence shown here is derived from an EMBL/GenBank/DDBJ whole genome shotgun (WGS) entry which is preliminary data.</text>
</comment>
<feature type="binding site" evidence="14">
    <location>
        <position position="61"/>
    </location>
    <ligand>
        <name>L-threonine</name>
        <dbReference type="ChEBI" id="CHEBI:57926"/>
    </ligand>
</feature>
<dbReference type="GO" id="GO:0000049">
    <property type="term" value="F:tRNA binding"/>
    <property type="evidence" value="ECO:0007669"/>
    <property type="project" value="TreeGrafter"/>
</dbReference>
<protein>
    <recommendedName>
        <fullName evidence="4 13">Threonylcarbamoyl-AMP synthase</fullName>
        <shortName evidence="13">TC-AMP synthase</shortName>
        <ecNumber evidence="3 13">2.7.7.87</ecNumber>
    </recommendedName>
    <alternativeName>
        <fullName evidence="11 13">L-threonylcarbamoyladenylate synthase</fullName>
    </alternativeName>
</protein>
<feature type="binding site" evidence="14">
    <location>
        <position position="137"/>
    </location>
    <ligand>
        <name>ATP</name>
        <dbReference type="ChEBI" id="CHEBI:30616"/>
    </ligand>
</feature>
<dbReference type="Pfam" id="PF01300">
    <property type="entry name" value="Sua5_yciO_yrdC"/>
    <property type="match status" value="1"/>
</dbReference>
<gene>
    <name evidence="16" type="primary">ywlC_1</name>
    <name evidence="17" type="ORF">CC99x_009490</name>
    <name evidence="16" type="ORF">CC99x_01890</name>
</gene>
<dbReference type="EC" id="2.7.7.87" evidence="3 13"/>
<accession>A0A0Q9YM09</accession>
<feature type="binding site" evidence="14">
    <location>
        <position position="189"/>
    </location>
    <ligand>
        <name>ATP</name>
        <dbReference type="ChEBI" id="CHEBI:30616"/>
    </ligand>
</feature>
<dbReference type="InterPro" id="IPR006070">
    <property type="entry name" value="Sua5-like_dom"/>
</dbReference>
<keyword evidence="7 13" id="KW-0819">tRNA processing</keyword>
<sequence length="341" mass="37623">MKLILNPDEIVVAANVLKSGHVIAIPTETVYGLAADITQEQALRQIFALKHRPTEHPLIIHIAKDMNLSDYAVNIPDYVQALTKAFWPGPLTLILEKSNKVSYWVTGGQDTVGIRMPNHPVALALIEQVGAPLAAPSANQFGKVSPTSSQHVLDEFGTSVRVLEGGECMVGIESTILDATEPTQCRILRPGMITIEDIQKVVGDRVLVTVGSKQSPQVSGSLKYHYEPSKPTYLYENEQELAFLQALYSAELCILAQATNTNESVECLQWIQMPTTVEQYAQKLYESLRRADQSSCQAIAIQAPSRAVLWNGIWDRLLKSTAKSQHHLKEMNHAMMADIPS</sequence>
<dbReference type="PROSITE" id="PS51163">
    <property type="entry name" value="YRDC"/>
    <property type="match status" value="1"/>
</dbReference>
<name>A0A0Q9YM09_9GAMM</name>
<comment type="similarity">
    <text evidence="2 13">Belongs to the SUA5 family.</text>
</comment>
<evidence type="ECO:0000256" key="11">
    <source>
        <dbReference type="ARBA" id="ARBA00029774"/>
    </source>
</evidence>
<dbReference type="STRING" id="437022.CC99x_01890"/>
<feature type="binding site" evidence="14">
    <location>
        <position position="115"/>
    </location>
    <ligand>
        <name>L-threonine</name>
        <dbReference type="ChEBI" id="CHEBI:57926"/>
    </ligand>
</feature>
<evidence type="ECO:0000313" key="17">
    <source>
        <dbReference type="EMBL" id="MCS5709137.1"/>
    </source>
</evidence>
<reference evidence="17" key="3">
    <citation type="submission" date="2021-06" db="EMBL/GenBank/DDBJ databases">
        <title>Genomic Description and Analysis of Intracellular Bacteria, Candidatus Berkiella cookevillensis and Candidatus Berkiella aquae.</title>
        <authorList>
            <person name="Kidane D.T."/>
            <person name="Mehari Y.T."/>
            <person name="Rice F.C."/>
            <person name="Arivett B.A."/>
            <person name="Farone A.L."/>
            <person name="Berk S.G."/>
            <person name="Farone M.B."/>
        </authorList>
    </citation>
    <scope>NUCLEOTIDE SEQUENCE</scope>
    <source>
        <strain evidence="17">CC99</strain>
    </source>
</reference>
<feature type="binding site" evidence="14">
    <location>
        <position position="135"/>
    </location>
    <ligand>
        <name>L-threonine</name>
        <dbReference type="ChEBI" id="CHEBI:57926"/>
    </ligand>
</feature>
<evidence type="ECO:0000256" key="8">
    <source>
        <dbReference type="ARBA" id="ARBA00022695"/>
    </source>
</evidence>
<dbReference type="InterPro" id="IPR017945">
    <property type="entry name" value="DHBP_synth_RibB-like_a/b_dom"/>
</dbReference>
<organism evidence="16">
    <name type="scientific">Candidatus Berkiella cookevillensis</name>
    <dbReference type="NCBI Taxonomy" id="437022"/>
    <lineage>
        <taxon>Bacteria</taxon>
        <taxon>Pseudomonadati</taxon>
        <taxon>Pseudomonadota</taxon>
        <taxon>Gammaproteobacteria</taxon>
        <taxon>Candidatus Berkiellales</taxon>
        <taxon>Candidatus Berkiellaceae</taxon>
        <taxon>Candidatus Berkiella</taxon>
    </lineage>
</organism>
<feature type="domain" description="YrdC-like" evidence="15">
    <location>
        <begin position="7"/>
        <end position="193"/>
    </location>
</feature>
<feature type="binding site" evidence="14">
    <location>
        <position position="174"/>
    </location>
    <ligand>
        <name>L-threonine</name>
        <dbReference type="ChEBI" id="CHEBI:57926"/>
    </ligand>
</feature>
<dbReference type="AlphaFoldDB" id="A0A0Q9YM09"/>
<dbReference type="EMBL" id="LKHV02000001">
    <property type="protein sequence ID" value="MCS5709137.1"/>
    <property type="molecule type" value="Genomic_DNA"/>
</dbReference>
<evidence type="ECO:0000256" key="14">
    <source>
        <dbReference type="PIRSR" id="PIRSR004930-1"/>
    </source>
</evidence>
<reference evidence="17" key="2">
    <citation type="journal article" date="2016" name="Genome Announc.">
        <title>Draft Genome Sequences of Two Novel Amoeba-Resistant Intranuclear Bacteria, 'Candidatus Berkiella cookevillensis' and 'Candidatus Berkiella aquae'.</title>
        <authorList>
            <person name="Mehari Y.T."/>
            <person name="Arivett B.A."/>
            <person name="Farone A.L."/>
            <person name="Gunderson J.H."/>
            <person name="Farone M.B."/>
        </authorList>
    </citation>
    <scope>NUCLEOTIDE SEQUENCE</scope>
    <source>
        <strain evidence="17">CC99</strain>
    </source>
</reference>
<evidence type="ECO:0000256" key="6">
    <source>
        <dbReference type="ARBA" id="ARBA00022679"/>
    </source>
</evidence>
<comment type="catalytic activity">
    <reaction evidence="12 13">
        <text>L-threonine + hydrogencarbonate + ATP = L-threonylcarbamoyladenylate + diphosphate + H2O</text>
        <dbReference type="Rhea" id="RHEA:36407"/>
        <dbReference type="ChEBI" id="CHEBI:15377"/>
        <dbReference type="ChEBI" id="CHEBI:17544"/>
        <dbReference type="ChEBI" id="CHEBI:30616"/>
        <dbReference type="ChEBI" id="CHEBI:33019"/>
        <dbReference type="ChEBI" id="CHEBI:57926"/>
        <dbReference type="ChEBI" id="CHEBI:73682"/>
        <dbReference type="EC" id="2.7.7.87"/>
    </reaction>
</comment>
<feature type="binding site" evidence="14">
    <location>
        <position position="111"/>
    </location>
    <ligand>
        <name>ATP</name>
        <dbReference type="ChEBI" id="CHEBI:30616"/>
    </ligand>
</feature>
<evidence type="ECO:0000256" key="2">
    <source>
        <dbReference type="ARBA" id="ARBA00007663"/>
    </source>
</evidence>
<feature type="binding site" evidence="14">
    <location>
        <position position="145"/>
    </location>
    <ligand>
        <name>ATP</name>
        <dbReference type="ChEBI" id="CHEBI:30616"/>
    </ligand>
</feature>
<evidence type="ECO:0000256" key="12">
    <source>
        <dbReference type="ARBA" id="ARBA00048366"/>
    </source>
</evidence>
<evidence type="ECO:0000256" key="3">
    <source>
        <dbReference type="ARBA" id="ARBA00012584"/>
    </source>
</evidence>
<feature type="binding site" evidence="14">
    <location>
        <position position="52"/>
    </location>
    <ligand>
        <name>ATP</name>
        <dbReference type="ChEBI" id="CHEBI:30616"/>
    </ligand>
</feature>
<feature type="binding site" evidence="14">
    <location>
        <position position="226"/>
    </location>
    <ligand>
        <name>ATP</name>
        <dbReference type="ChEBI" id="CHEBI:30616"/>
    </ligand>
</feature>
<dbReference type="InterPro" id="IPR010923">
    <property type="entry name" value="T(6)A37_SUA5"/>
</dbReference>
<evidence type="ECO:0000256" key="4">
    <source>
        <dbReference type="ARBA" id="ARBA00015492"/>
    </source>
</evidence>
<dbReference type="PANTHER" id="PTHR17490">
    <property type="entry name" value="SUA5"/>
    <property type="match status" value="1"/>
</dbReference>
<dbReference type="FunFam" id="3.90.870.10:FF:000009">
    <property type="entry name" value="Threonylcarbamoyl-AMP synthase, putative"/>
    <property type="match status" value="1"/>
</dbReference>
<dbReference type="InterPro" id="IPR038385">
    <property type="entry name" value="Sua5/YwlC_C"/>
</dbReference>
<dbReference type="GO" id="GO:0005524">
    <property type="term" value="F:ATP binding"/>
    <property type="evidence" value="ECO:0007669"/>
    <property type="project" value="UniProtKB-UniRule"/>
</dbReference>
<evidence type="ECO:0000256" key="13">
    <source>
        <dbReference type="PIRNR" id="PIRNR004930"/>
    </source>
</evidence>
<dbReference type="GO" id="GO:0008033">
    <property type="term" value="P:tRNA processing"/>
    <property type="evidence" value="ECO:0007669"/>
    <property type="project" value="UniProtKB-KW"/>
</dbReference>
<dbReference type="PIRSF" id="PIRSF004930">
    <property type="entry name" value="Tln_factor_SUA5"/>
    <property type="match status" value="1"/>
</dbReference>
<comment type="subcellular location">
    <subcellularLocation>
        <location evidence="1 13">Cytoplasm</location>
    </subcellularLocation>
</comment>
<dbReference type="GO" id="GO:0006450">
    <property type="term" value="P:regulation of translational fidelity"/>
    <property type="evidence" value="ECO:0007669"/>
    <property type="project" value="TreeGrafter"/>
</dbReference>
<proteinExistence type="inferred from homology"/>
<dbReference type="GO" id="GO:0061710">
    <property type="term" value="F:L-threonylcarbamoyladenylate synthase"/>
    <property type="evidence" value="ECO:0007669"/>
    <property type="project" value="UniProtKB-EC"/>
</dbReference>
<keyword evidence="6 13" id="KW-0808">Transferase</keyword>
<feature type="binding site" evidence="14">
    <location>
        <position position="29"/>
    </location>
    <ligand>
        <name>L-threonine</name>
        <dbReference type="ChEBI" id="CHEBI:57926"/>
    </ligand>
</feature>